<proteinExistence type="predicted"/>
<dbReference type="EMBL" id="UYRT01098191">
    <property type="protein sequence ID" value="VDN41632.1"/>
    <property type="molecule type" value="Genomic_DNA"/>
</dbReference>
<reference evidence="1 2" key="2">
    <citation type="submission" date="2018-11" db="EMBL/GenBank/DDBJ databases">
        <authorList>
            <consortium name="Pathogen Informatics"/>
        </authorList>
    </citation>
    <scope>NUCLEOTIDE SEQUENCE [LARGE SCALE GENOMIC DNA]</scope>
</reference>
<gene>
    <name evidence="1" type="ORF">GPUH_LOCUS23555</name>
</gene>
<dbReference type="Proteomes" id="UP000271098">
    <property type="component" value="Unassembled WGS sequence"/>
</dbReference>
<sequence length="51" mass="5795">MSLRTPTKLGDQSCSGVDAVASYTYYQDDDGLFCKNLLLFKCIIIWLNLLF</sequence>
<dbReference type="AlphaFoldDB" id="A0A183ERG4"/>
<accession>A0A183ERG4</accession>
<dbReference type="WBParaSite" id="GPUH_0002358501-mRNA-1">
    <property type="protein sequence ID" value="GPUH_0002358501-mRNA-1"/>
    <property type="gene ID" value="GPUH_0002358501"/>
</dbReference>
<name>A0A183ERG4_9BILA</name>
<reference evidence="3" key="1">
    <citation type="submission" date="2016-06" db="UniProtKB">
        <authorList>
            <consortium name="WormBaseParasite"/>
        </authorList>
    </citation>
    <scope>IDENTIFICATION</scope>
</reference>
<evidence type="ECO:0000313" key="1">
    <source>
        <dbReference type="EMBL" id="VDN41632.1"/>
    </source>
</evidence>
<protein>
    <submittedName>
        <fullName evidence="1 3">Uncharacterized protein</fullName>
    </submittedName>
</protein>
<evidence type="ECO:0000313" key="2">
    <source>
        <dbReference type="Proteomes" id="UP000271098"/>
    </source>
</evidence>
<evidence type="ECO:0000313" key="3">
    <source>
        <dbReference type="WBParaSite" id="GPUH_0002358501-mRNA-1"/>
    </source>
</evidence>
<organism evidence="3">
    <name type="scientific">Gongylonema pulchrum</name>
    <dbReference type="NCBI Taxonomy" id="637853"/>
    <lineage>
        <taxon>Eukaryota</taxon>
        <taxon>Metazoa</taxon>
        <taxon>Ecdysozoa</taxon>
        <taxon>Nematoda</taxon>
        <taxon>Chromadorea</taxon>
        <taxon>Rhabditida</taxon>
        <taxon>Spirurina</taxon>
        <taxon>Spiruromorpha</taxon>
        <taxon>Spiruroidea</taxon>
        <taxon>Gongylonematidae</taxon>
        <taxon>Gongylonema</taxon>
    </lineage>
</organism>
<keyword evidence="2" id="KW-1185">Reference proteome</keyword>